<proteinExistence type="predicted"/>
<name>X0WUZ1_9ZZZZ</name>
<feature type="non-terminal residue" evidence="1">
    <location>
        <position position="1"/>
    </location>
</feature>
<protein>
    <submittedName>
        <fullName evidence="1">Uncharacterized protein</fullName>
    </submittedName>
</protein>
<sequence length="100" mass="11123">TRAKEAIASLEQIKAAEYIYRYEENTYWASSGAGGIAEIAQINQELNLDLDRRIERNWDYAIIAPDATHFTATAERVGKAADNTITIDQDGTIDMSGWSP</sequence>
<comment type="caution">
    <text evidence="1">The sequence shown here is derived from an EMBL/GenBank/DDBJ whole genome shotgun (WGS) entry which is preliminary data.</text>
</comment>
<accession>X0WUZ1</accession>
<dbReference type="EMBL" id="BARS01042957">
    <property type="protein sequence ID" value="GAG34455.1"/>
    <property type="molecule type" value="Genomic_DNA"/>
</dbReference>
<evidence type="ECO:0000313" key="1">
    <source>
        <dbReference type="EMBL" id="GAG34455.1"/>
    </source>
</evidence>
<organism evidence="1">
    <name type="scientific">marine sediment metagenome</name>
    <dbReference type="NCBI Taxonomy" id="412755"/>
    <lineage>
        <taxon>unclassified sequences</taxon>
        <taxon>metagenomes</taxon>
        <taxon>ecological metagenomes</taxon>
    </lineage>
</organism>
<gene>
    <name evidence="1" type="ORF">S01H1_65102</name>
</gene>
<reference evidence="1" key="1">
    <citation type="journal article" date="2014" name="Front. Microbiol.">
        <title>High frequency of phylogenetically diverse reductive dehalogenase-homologous genes in deep subseafloor sedimentary metagenomes.</title>
        <authorList>
            <person name="Kawai M."/>
            <person name="Futagami T."/>
            <person name="Toyoda A."/>
            <person name="Takaki Y."/>
            <person name="Nishi S."/>
            <person name="Hori S."/>
            <person name="Arai W."/>
            <person name="Tsubouchi T."/>
            <person name="Morono Y."/>
            <person name="Uchiyama I."/>
            <person name="Ito T."/>
            <person name="Fujiyama A."/>
            <person name="Inagaki F."/>
            <person name="Takami H."/>
        </authorList>
    </citation>
    <scope>NUCLEOTIDE SEQUENCE</scope>
    <source>
        <strain evidence="1">Expedition CK06-06</strain>
    </source>
</reference>
<dbReference type="AlphaFoldDB" id="X0WUZ1"/>